<dbReference type="GO" id="GO:0009507">
    <property type="term" value="C:chloroplast"/>
    <property type="evidence" value="ECO:0007669"/>
    <property type="project" value="TreeGrafter"/>
</dbReference>
<name>I3SF89_LOTJA</name>
<dbReference type="GO" id="GO:0016485">
    <property type="term" value="P:protein processing"/>
    <property type="evidence" value="ECO:0007669"/>
    <property type="project" value="TreeGrafter"/>
</dbReference>
<evidence type="ECO:0000313" key="2">
    <source>
        <dbReference type="EMBL" id="AFK38931.1"/>
    </source>
</evidence>
<dbReference type="InterPro" id="IPR011249">
    <property type="entry name" value="Metalloenz_LuxS/M16"/>
</dbReference>
<protein>
    <recommendedName>
        <fullName evidence="1">Peptidase M16 C-terminal domain-containing protein</fullName>
    </recommendedName>
</protein>
<dbReference type="PANTHER" id="PTHR43016">
    <property type="entry name" value="PRESEQUENCE PROTEASE"/>
    <property type="match status" value="1"/>
</dbReference>
<dbReference type="MEROPS" id="M16.018"/>
<organism evidence="2">
    <name type="scientific">Lotus japonicus</name>
    <name type="common">Lotus corniculatus var. japonicus</name>
    <dbReference type="NCBI Taxonomy" id="34305"/>
    <lineage>
        <taxon>Eukaryota</taxon>
        <taxon>Viridiplantae</taxon>
        <taxon>Streptophyta</taxon>
        <taxon>Embryophyta</taxon>
        <taxon>Tracheophyta</taxon>
        <taxon>Spermatophyta</taxon>
        <taxon>Magnoliopsida</taxon>
        <taxon>eudicotyledons</taxon>
        <taxon>Gunneridae</taxon>
        <taxon>Pentapetalae</taxon>
        <taxon>rosids</taxon>
        <taxon>fabids</taxon>
        <taxon>Fabales</taxon>
        <taxon>Fabaceae</taxon>
        <taxon>Papilionoideae</taxon>
        <taxon>50 kb inversion clade</taxon>
        <taxon>NPAAA clade</taxon>
        <taxon>Hologalegina</taxon>
        <taxon>robinioid clade</taxon>
        <taxon>Loteae</taxon>
        <taxon>Lotus</taxon>
    </lineage>
</organism>
<dbReference type="GO" id="GO:0004222">
    <property type="term" value="F:metalloendopeptidase activity"/>
    <property type="evidence" value="ECO:0007669"/>
    <property type="project" value="TreeGrafter"/>
</dbReference>
<dbReference type="InterPro" id="IPR007863">
    <property type="entry name" value="Peptidase_M16_C"/>
</dbReference>
<feature type="domain" description="Peptidase M16 C-terminal" evidence="1">
    <location>
        <begin position="39"/>
        <end position="158"/>
    </location>
</feature>
<dbReference type="AlphaFoldDB" id="I3SF89"/>
<sequence>MKGVYSQPDNILGRAAQQALFPDTTYGVDSGGDPQVIPKLTFEEFKEFHRKYYHPSNSRIWFYGDDDPNERLRILSEYLDMFDASSARNESKVEAQKLFSKPVRVVETYPAGDGGDLKKHMVCLNWLLSDKPLDLETELTLGFLNHLLLGAPASPLRKFC</sequence>
<dbReference type="SUPFAM" id="SSF63411">
    <property type="entry name" value="LuxS/MPP-like metallohydrolase"/>
    <property type="match status" value="2"/>
</dbReference>
<accession>I3SF89</accession>
<reference evidence="2" key="1">
    <citation type="submission" date="2012-05" db="EMBL/GenBank/DDBJ databases">
        <authorList>
            <person name="Krishnakumar V."/>
            <person name="Cheung F."/>
            <person name="Xiao Y."/>
            <person name="Chan A."/>
            <person name="Moskal W.A."/>
            <person name="Town C.D."/>
        </authorList>
    </citation>
    <scope>NUCLEOTIDE SEQUENCE</scope>
</reference>
<dbReference type="GO" id="GO:0046872">
    <property type="term" value="F:metal ion binding"/>
    <property type="evidence" value="ECO:0007669"/>
    <property type="project" value="InterPro"/>
</dbReference>
<dbReference type="PANTHER" id="PTHR43016:SF13">
    <property type="entry name" value="PRESEQUENCE PROTEASE, MITOCHONDRIAL"/>
    <property type="match status" value="1"/>
</dbReference>
<dbReference type="GO" id="GO:0005739">
    <property type="term" value="C:mitochondrion"/>
    <property type="evidence" value="ECO:0007669"/>
    <property type="project" value="TreeGrafter"/>
</dbReference>
<evidence type="ECO:0000259" key="1">
    <source>
        <dbReference type="Pfam" id="PF05193"/>
    </source>
</evidence>
<proteinExistence type="evidence at transcript level"/>
<dbReference type="EMBL" id="BT139136">
    <property type="protein sequence ID" value="AFK38931.1"/>
    <property type="molecule type" value="mRNA"/>
</dbReference>
<dbReference type="Gene3D" id="3.30.830.10">
    <property type="entry name" value="Metalloenzyme, LuxS/M16 peptidase-like"/>
    <property type="match status" value="2"/>
</dbReference>
<dbReference type="Pfam" id="PF05193">
    <property type="entry name" value="Peptidase_M16_C"/>
    <property type="match status" value="1"/>
</dbReference>